<reference evidence="2" key="1">
    <citation type="submission" date="2014-03" db="EMBL/GenBank/DDBJ databases">
        <authorList>
            <person name="Aksoy S."/>
            <person name="Warren W."/>
            <person name="Wilson R.K."/>
        </authorList>
    </citation>
    <scope>NUCLEOTIDE SEQUENCE [LARGE SCALE GENOMIC DNA]</scope>
    <source>
        <strain evidence="2">IAEA</strain>
    </source>
</reference>
<name>A0A1B0AIQ7_GLOPL</name>
<dbReference type="EnsemblMetazoa" id="GPAI047116-RA">
    <property type="protein sequence ID" value="GPAI047116-PA"/>
    <property type="gene ID" value="GPAI047116"/>
</dbReference>
<organism evidence="1 2">
    <name type="scientific">Glossina pallidipes</name>
    <name type="common">Tsetse fly</name>
    <dbReference type="NCBI Taxonomy" id="7398"/>
    <lineage>
        <taxon>Eukaryota</taxon>
        <taxon>Metazoa</taxon>
        <taxon>Ecdysozoa</taxon>
        <taxon>Arthropoda</taxon>
        <taxon>Hexapoda</taxon>
        <taxon>Insecta</taxon>
        <taxon>Pterygota</taxon>
        <taxon>Neoptera</taxon>
        <taxon>Endopterygota</taxon>
        <taxon>Diptera</taxon>
        <taxon>Brachycera</taxon>
        <taxon>Muscomorpha</taxon>
        <taxon>Hippoboscoidea</taxon>
        <taxon>Glossinidae</taxon>
        <taxon>Glossina</taxon>
    </lineage>
</organism>
<dbReference type="AlphaFoldDB" id="A0A1B0AIQ7"/>
<dbReference type="STRING" id="7398.A0A1B0AIQ7"/>
<dbReference type="InterPro" id="IPR009003">
    <property type="entry name" value="Peptidase_S1_PA"/>
</dbReference>
<proteinExistence type="predicted"/>
<evidence type="ECO:0000313" key="2">
    <source>
        <dbReference type="Proteomes" id="UP000092445"/>
    </source>
</evidence>
<reference evidence="1" key="2">
    <citation type="submission" date="2020-05" db="UniProtKB">
        <authorList>
            <consortium name="EnsemblMetazoa"/>
        </authorList>
    </citation>
    <scope>IDENTIFICATION</scope>
    <source>
        <strain evidence="1">IAEA</strain>
    </source>
</reference>
<sequence>MFGVDVIDTAKLSLIPSEARTKRAEEHNATDDEDVNELDEDNIDVGIDDIDTAMTDEVEHGVTPKIQRVSAHKYHRMYMKHHIRIRSYYTVAGILSFYPRSDNKVKVYTKIQKYNGWILETIGEGDERLEVLYLLSASERQLSGAKLS</sequence>
<protein>
    <submittedName>
        <fullName evidence="1">Uncharacterized protein</fullName>
    </submittedName>
</protein>
<keyword evidence="2" id="KW-1185">Reference proteome</keyword>
<evidence type="ECO:0000313" key="1">
    <source>
        <dbReference type="EnsemblMetazoa" id="GPAI047116-PA"/>
    </source>
</evidence>
<dbReference type="Proteomes" id="UP000092445">
    <property type="component" value="Unassembled WGS sequence"/>
</dbReference>
<dbReference type="SUPFAM" id="SSF50494">
    <property type="entry name" value="Trypsin-like serine proteases"/>
    <property type="match status" value="1"/>
</dbReference>
<dbReference type="VEuPathDB" id="VectorBase:GPAI047116"/>
<accession>A0A1B0AIQ7</accession>